<dbReference type="PANTHER" id="PTHR46510:SF1">
    <property type="entry name" value="BROMODOMAIN ADJACENT TO ZINC FINGER DOMAIN PROTEIN 1A"/>
    <property type="match status" value="1"/>
</dbReference>
<evidence type="ECO:0000256" key="12">
    <source>
        <dbReference type="PROSITE-ProRule" id="PRU00475"/>
    </source>
</evidence>
<dbReference type="Pfam" id="PF15612">
    <property type="entry name" value="WHIM1"/>
    <property type="match status" value="1"/>
</dbReference>
<keyword evidence="7 10" id="KW-0103">Bromodomain</keyword>
<evidence type="ECO:0000256" key="7">
    <source>
        <dbReference type="ARBA" id="ARBA00023117"/>
    </source>
</evidence>
<dbReference type="InterPro" id="IPR013136">
    <property type="entry name" value="WSTF_Acf1_Cbp146"/>
</dbReference>
<keyword evidence="9 12" id="KW-0539">Nucleus</keyword>
<dbReference type="Pfam" id="PF02791">
    <property type="entry name" value="DDT"/>
    <property type="match status" value="1"/>
</dbReference>
<evidence type="ECO:0000256" key="5">
    <source>
        <dbReference type="ARBA" id="ARBA00023015"/>
    </source>
</evidence>
<keyword evidence="2" id="KW-0479">Metal-binding</keyword>
<dbReference type="GeneID" id="109431465"/>
<dbReference type="PRINTS" id="PR00503">
    <property type="entry name" value="BROMODOMAIN"/>
</dbReference>
<accession>A0ABM1Z4T1</accession>
<feature type="compositionally biased region" description="Basic residues" evidence="13">
    <location>
        <begin position="1355"/>
        <end position="1364"/>
    </location>
</feature>
<dbReference type="InterPro" id="IPR028941">
    <property type="entry name" value="WHIM2_dom"/>
</dbReference>
<dbReference type="InterPro" id="IPR013083">
    <property type="entry name" value="Znf_RING/FYVE/PHD"/>
</dbReference>
<evidence type="ECO:0000259" key="14">
    <source>
        <dbReference type="PROSITE" id="PS50014"/>
    </source>
</evidence>
<evidence type="ECO:0000259" key="17">
    <source>
        <dbReference type="PROSITE" id="PS51136"/>
    </source>
</evidence>
<keyword evidence="19" id="KW-1185">Reference proteome</keyword>
<feature type="domain" description="PHD-type" evidence="15">
    <location>
        <begin position="1111"/>
        <end position="1161"/>
    </location>
</feature>
<reference evidence="18" key="2">
    <citation type="submission" date="2025-05" db="UniProtKB">
        <authorList>
            <consortium name="EnsemblMetazoa"/>
        </authorList>
    </citation>
    <scope>IDENTIFICATION</scope>
    <source>
        <strain evidence="18">Foshan</strain>
    </source>
</reference>
<feature type="compositionally biased region" description="Polar residues" evidence="13">
    <location>
        <begin position="1533"/>
        <end position="1548"/>
    </location>
</feature>
<proteinExistence type="predicted"/>
<evidence type="ECO:0000256" key="2">
    <source>
        <dbReference type="ARBA" id="ARBA00022723"/>
    </source>
</evidence>
<dbReference type="InterPro" id="IPR047171">
    <property type="entry name" value="BAZ1A"/>
</dbReference>
<dbReference type="PROSITE" id="PS51136">
    <property type="entry name" value="WAC"/>
    <property type="match status" value="1"/>
</dbReference>
<evidence type="ECO:0000259" key="15">
    <source>
        <dbReference type="PROSITE" id="PS50016"/>
    </source>
</evidence>
<feature type="domain" description="Bromo" evidence="14">
    <location>
        <begin position="1430"/>
        <end position="1500"/>
    </location>
</feature>
<dbReference type="Pfam" id="PF00628">
    <property type="entry name" value="PHD"/>
    <property type="match status" value="1"/>
</dbReference>
<dbReference type="Gene3D" id="1.20.920.10">
    <property type="entry name" value="Bromodomain-like"/>
    <property type="match status" value="1"/>
</dbReference>
<feature type="compositionally biased region" description="Basic and acidic residues" evidence="13">
    <location>
        <begin position="286"/>
        <end position="315"/>
    </location>
</feature>
<feature type="compositionally biased region" description="Acidic residues" evidence="13">
    <location>
        <begin position="973"/>
        <end position="988"/>
    </location>
</feature>
<name>A0ABM1Z4T1_AEDAL</name>
<dbReference type="InterPro" id="IPR018501">
    <property type="entry name" value="DDT_dom"/>
</dbReference>
<evidence type="ECO:0000256" key="9">
    <source>
        <dbReference type="ARBA" id="ARBA00023242"/>
    </source>
</evidence>
<feature type="compositionally biased region" description="Low complexity" evidence="13">
    <location>
        <begin position="1384"/>
        <end position="1397"/>
    </location>
</feature>
<evidence type="ECO:0000313" key="18">
    <source>
        <dbReference type="EnsemblMetazoa" id="AALFPA23_015094.P21884"/>
    </source>
</evidence>
<dbReference type="SMART" id="SM00297">
    <property type="entry name" value="BROMO"/>
    <property type="match status" value="1"/>
</dbReference>
<keyword evidence="3 11" id="KW-0863">Zinc-finger</keyword>
<keyword evidence="4" id="KW-0862">Zinc</keyword>
<dbReference type="PROSITE" id="PS50014">
    <property type="entry name" value="BROMODOMAIN_2"/>
    <property type="match status" value="1"/>
</dbReference>
<evidence type="ECO:0000256" key="3">
    <source>
        <dbReference type="ARBA" id="ARBA00022771"/>
    </source>
</evidence>
<evidence type="ECO:0000256" key="10">
    <source>
        <dbReference type="PROSITE-ProRule" id="PRU00035"/>
    </source>
</evidence>
<comment type="subcellular location">
    <subcellularLocation>
        <location evidence="1 12">Nucleus</location>
    </subcellularLocation>
</comment>
<dbReference type="SUPFAM" id="SSF47370">
    <property type="entry name" value="Bromodomain"/>
    <property type="match status" value="1"/>
</dbReference>
<protein>
    <recommendedName>
        <fullName evidence="20">Atp-dependent chromatin assembly factor large subunit</fullName>
    </recommendedName>
</protein>
<feature type="domain" description="DDT" evidence="16">
    <location>
        <begin position="371"/>
        <end position="436"/>
    </location>
</feature>
<evidence type="ECO:0000256" key="13">
    <source>
        <dbReference type="SAM" id="MobiDB-lite"/>
    </source>
</evidence>
<dbReference type="PANTHER" id="PTHR46510">
    <property type="entry name" value="BROMODOMAIN ADJACENT TO ZINC FINGER DOMAIN PROTEIN 1A"/>
    <property type="match status" value="1"/>
</dbReference>
<dbReference type="InterPro" id="IPR011011">
    <property type="entry name" value="Znf_FYVE_PHD"/>
</dbReference>
<sequence>MPLLRQKLFQKVSGQEKLRDSDEVFFCETTNEIFSNYEDYFHHVVLISSIVWTCEITGKPNLTYAEALESEKQARKLVRSFPAAVKGPFLLVASHTKRSSFNEMLDDVVGFIKDHYFKGEMVDAIDPNENVYREAKIVEVIAPSNKTSPVKADKIKYRVRSDDGGEPREWTTVAENIKRDRSSATRDKCKVFLKQNVEQVNGVLRIKDAPFKKLVTDEKITDAMIFFGKPPDFGTSKSLQRAEEKKRIEQEKKKMSKDGPKKPGPKPGFKKGDGKQQSMTKYLNKSTEDKAKTTEDEKKSEKNLKEEMERKRQEKAEKEALEKKLLEERKAILTEQVAIAMKKFNTIQEDLELNDQKVIPEPKPLSTIIDSKHFSDFMYILEFMTSFAELLSIKDKFSNGLSMDLMERALLLKEVNGPLSDIFQVLLSTIFSHQVEEENEVYIRYDTASDFGMRKNGIPFYKKATEAGIWCETHYCAKLNELPMDSTTVSEILRLHFLSSGALIEDKGAKWRYSMRGGYHSSDDPGTQIVLDSPHILKALNSHTVFQLPVGDVLKILKCLIDQLLTYSSVRELIEERLEKAKIAKQQYLTANVAKRKREGRNASEKWDMKNEIKKKVVAHEGTAEEKAALRKELEEKMAQDVVKMDADTERDVKNIQKDIEKYKIDFFDYQIYLGSDRAHRSYWLFESLPGLFVEYDRTFSGKCLEEPTAHIPGLASCPADMRKKFITQTIMNNKLSEEDKENHANKKGLVIEKLMLNGSVKLKALLDQNKTAINGAPEESPSEVKSDVLKTPSNAELLMCTANPKSCPVHGDSYSGPVWGFYHTEEEINALIESLNPRGVREKILRENLENEKELILSHVKDCPVDQITAKIEDRETILAAINAKYMKKYESPNFNHEPGTDPSVIFEATLRENILELEAKISIGYLGSMKVTNREEWRSAIEQFEFQQLSQEPLRWGRNRLAAMKEKEAQEEQDEGMENDESDDDNEKQLSHDKDPGYDLPDSIIIDSDDSTDDAKLSQEAAVLKEKVHSLATALLQIEQCIDPKFLCFPFGVKKKIKDKAAIAKSIIKGQKNLARWEESLMRATNYSQIFLHYNVLYDTIQWNRSAERIACMICRRKGIPEQTLLCDECNRACHMYCLKPKLKHVPEGDWFCPKCRPEDYKRKRQPRKLKVFVEEEPAEEEEPEEVEEQELDETVEEDEAEETLVEDDLLDCAKCKEKGATAVCSTCSFAYHPDCTKSLTSSPKKSWNCDKCKKKSKNSSSSKKKSKSSKKSKSKKKVAVRLAAGPVEDDSFENYDNEDDIADQEEETEDVVEEAEEIEEEPPKAKPSKKRNSKRKASEDEISSDEETLAVKAKRNRRSSSKRSLTNGFHDEDENDDDEVSSPPSKSRRSAAASEEQNTSSSRKGRRTGDDLPLNSVALYTLIDDILKHADSWPFDRPVSVKEVPDYYTIIKNPMDFAKIKSKLNMGEYTINEQMMNDIQLVFRNCDLYNTDETEIYKTGQNLERFVLQRTKELSLPFKPSDMLKHDSTLKNGTSTPTTPVINGESSPKSSHKDSSSGKRRSKK</sequence>
<feature type="compositionally biased region" description="Basic and acidic residues" evidence="13">
    <location>
        <begin position="989"/>
        <end position="999"/>
    </location>
</feature>
<dbReference type="InterPro" id="IPR036427">
    <property type="entry name" value="Bromodomain-like_sf"/>
</dbReference>
<dbReference type="RefSeq" id="XP_062701727.1">
    <property type="nucleotide sequence ID" value="XM_062845743.1"/>
</dbReference>
<evidence type="ECO:0000256" key="1">
    <source>
        <dbReference type="ARBA" id="ARBA00004123"/>
    </source>
</evidence>
<organism evidence="18 19">
    <name type="scientific">Aedes albopictus</name>
    <name type="common">Asian tiger mosquito</name>
    <name type="synonym">Stegomyia albopicta</name>
    <dbReference type="NCBI Taxonomy" id="7160"/>
    <lineage>
        <taxon>Eukaryota</taxon>
        <taxon>Metazoa</taxon>
        <taxon>Ecdysozoa</taxon>
        <taxon>Arthropoda</taxon>
        <taxon>Hexapoda</taxon>
        <taxon>Insecta</taxon>
        <taxon>Pterygota</taxon>
        <taxon>Neoptera</taxon>
        <taxon>Endopterygota</taxon>
        <taxon>Diptera</taxon>
        <taxon>Nematocera</taxon>
        <taxon>Culicoidea</taxon>
        <taxon>Culicidae</taxon>
        <taxon>Culicinae</taxon>
        <taxon>Aedini</taxon>
        <taxon>Aedes</taxon>
        <taxon>Stegomyia</taxon>
    </lineage>
</organism>
<evidence type="ECO:0000256" key="4">
    <source>
        <dbReference type="ARBA" id="ARBA00022833"/>
    </source>
</evidence>
<evidence type="ECO:0000256" key="11">
    <source>
        <dbReference type="PROSITE-ProRule" id="PRU00146"/>
    </source>
</evidence>
<keyword evidence="8" id="KW-0804">Transcription</keyword>
<feature type="compositionally biased region" description="Basic residues" evidence="13">
    <location>
        <begin position="1255"/>
        <end position="1282"/>
    </location>
</feature>
<evidence type="ECO:0000256" key="8">
    <source>
        <dbReference type="ARBA" id="ARBA00023163"/>
    </source>
</evidence>
<dbReference type="Pfam" id="PF00439">
    <property type="entry name" value="Bromodomain"/>
    <property type="match status" value="1"/>
</dbReference>
<evidence type="ECO:0000259" key="16">
    <source>
        <dbReference type="PROSITE" id="PS50827"/>
    </source>
</evidence>
<feature type="region of interest" description="Disordered" evidence="13">
    <location>
        <begin position="967"/>
        <end position="1002"/>
    </location>
</feature>
<feature type="compositionally biased region" description="Acidic residues" evidence="13">
    <location>
        <begin position="1177"/>
        <end position="1203"/>
    </location>
</feature>
<dbReference type="PROSITE" id="PS00633">
    <property type="entry name" value="BROMODOMAIN_1"/>
    <property type="match status" value="1"/>
</dbReference>
<keyword evidence="5" id="KW-0805">Transcription regulation</keyword>
<feature type="compositionally biased region" description="Acidic residues" evidence="13">
    <location>
        <begin position="1290"/>
        <end position="1323"/>
    </location>
</feature>
<feature type="compositionally biased region" description="Basic residues" evidence="13">
    <location>
        <begin position="1329"/>
        <end position="1338"/>
    </location>
</feature>
<reference evidence="19" key="1">
    <citation type="journal article" date="2015" name="Proc. Natl. Acad. Sci. U.S.A.">
        <title>Genome sequence of the Asian Tiger mosquito, Aedes albopictus, reveals insights into its biology, genetics, and evolution.</title>
        <authorList>
            <person name="Chen X.G."/>
            <person name="Jiang X."/>
            <person name="Gu J."/>
            <person name="Xu M."/>
            <person name="Wu Y."/>
            <person name="Deng Y."/>
            <person name="Zhang C."/>
            <person name="Bonizzoni M."/>
            <person name="Dermauw W."/>
            <person name="Vontas J."/>
            <person name="Armbruster P."/>
            <person name="Huang X."/>
            <person name="Yang Y."/>
            <person name="Zhang H."/>
            <person name="He W."/>
            <person name="Peng H."/>
            <person name="Liu Y."/>
            <person name="Wu K."/>
            <person name="Chen J."/>
            <person name="Lirakis M."/>
            <person name="Topalis P."/>
            <person name="Van Leeuwen T."/>
            <person name="Hall A.B."/>
            <person name="Jiang X."/>
            <person name="Thorpe C."/>
            <person name="Mueller R.L."/>
            <person name="Sun C."/>
            <person name="Waterhouse R.M."/>
            <person name="Yan G."/>
            <person name="Tu Z.J."/>
            <person name="Fang X."/>
            <person name="James A.A."/>
        </authorList>
    </citation>
    <scope>NUCLEOTIDE SEQUENCE [LARGE SCALE GENOMIC DNA]</scope>
    <source>
        <strain evidence="19">Foshan</strain>
    </source>
</reference>
<dbReference type="InterPro" id="IPR019787">
    <property type="entry name" value="Znf_PHD-finger"/>
</dbReference>
<feature type="region of interest" description="Disordered" evidence="13">
    <location>
        <begin position="1240"/>
        <end position="1414"/>
    </location>
</feature>
<feature type="compositionally biased region" description="Basic and acidic residues" evidence="13">
    <location>
        <begin position="240"/>
        <end position="261"/>
    </location>
</feature>
<evidence type="ECO:0008006" key="20">
    <source>
        <dbReference type="Google" id="ProtNLM"/>
    </source>
</evidence>
<dbReference type="InterPro" id="IPR028942">
    <property type="entry name" value="WHIM1_dom"/>
</dbReference>
<dbReference type="SUPFAM" id="SSF57903">
    <property type="entry name" value="FYVE/PHD zinc finger"/>
    <property type="match status" value="2"/>
</dbReference>
<feature type="compositionally biased region" description="Acidic residues" evidence="13">
    <location>
        <begin position="1374"/>
        <end position="1383"/>
    </location>
</feature>
<dbReference type="Gene3D" id="3.30.40.10">
    <property type="entry name" value="Zinc/RING finger domain, C3HC4 (zinc finger)"/>
    <property type="match status" value="2"/>
</dbReference>
<dbReference type="PROSITE" id="PS50016">
    <property type="entry name" value="ZF_PHD_2"/>
    <property type="match status" value="1"/>
</dbReference>
<dbReference type="SMART" id="SM00249">
    <property type="entry name" value="PHD"/>
    <property type="match status" value="2"/>
</dbReference>
<feature type="domain" description="WAC" evidence="17">
    <location>
        <begin position="22"/>
        <end position="129"/>
    </location>
</feature>
<keyword evidence="6" id="KW-0175">Coiled coil</keyword>
<dbReference type="Proteomes" id="UP000069940">
    <property type="component" value="Unassembled WGS sequence"/>
</dbReference>
<evidence type="ECO:0000313" key="19">
    <source>
        <dbReference type="Proteomes" id="UP000069940"/>
    </source>
</evidence>
<dbReference type="InterPro" id="IPR001965">
    <property type="entry name" value="Znf_PHD"/>
</dbReference>
<dbReference type="EnsemblMetazoa" id="AALFPA23_015094.R21884">
    <property type="protein sequence ID" value="AALFPA23_015094.P21884"/>
    <property type="gene ID" value="AALFPA23_015094"/>
</dbReference>
<dbReference type="Pfam" id="PF15613">
    <property type="entry name" value="WSD"/>
    <property type="match status" value="1"/>
</dbReference>
<dbReference type="PROSITE" id="PS50827">
    <property type="entry name" value="DDT"/>
    <property type="match status" value="1"/>
</dbReference>
<feature type="region of interest" description="Disordered" evidence="13">
    <location>
        <begin position="226"/>
        <end position="315"/>
    </location>
</feature>
<feature type="region of interest" description="Disordered" evidence="13">
    <location>
        <begin position="1522"/>
        <end position="1567"/>
    </location>
</feature>
<dbReference type="Pfam" id="PF10537">
    <property type="entry name" value="WAC_Acf1_DNA_bd"/>
    <property type="match status" value="1"/>
</dbReference>
<feature type="region of interest" description="Disordered" evidence="13">
    <location>
        <begin position="1176"/>
        <end position="1203"/>
    </location>
</feature>
<dbReference type="InterPro" id="IPR001487">
    <property type="entry name" value="Bromodomain"/>
</dbReference>
<dbReference type="InterPro" id="IPR018359">
    <property type="entry name" value="Bromodomain_CS"/>
</dbReference>
<evidence type="ECO:0000256" key="6">
    <source>
        <dbReference type="ARBA" id="ARBA00023054"/>
    </source>
</evidence>
<dbReference type="SMART" id="SM00571">
    <property type="entry name" value="DDT"/>
    <property type="match status" value="1"/>
</dbReference>